<reference evidence="1" key="2">
    <citation type="submission" date="2020-09" db="EMBL/GenBank/DDBJ databases">
        <authorList>
            <person name="Sun Q."/>
            <person name="Ohkuma M."/>
        </authorList>
    </citation>
    <scope>NUCLEOTIDE SEQUENCE</scope>
    <source>
        <strain evidence="1">JCM 4790</strain>
    </source>
</reference>
<sequence length="41" mass="4380">MGPHTQGMVWLDFGSGADGLEREWDLGPDGAHGWARVVDVG</sequence>
<keyword evidence="2" id="KW-1185">Reference proteome</keyword>
<accession>A0A918U3U6</accession>
<protein>
    <submittedName>
        <fullName evidence="1">Uncharacterized protein</fullName>
    </submittedName>
</protein>
<gene>
    <name evidence="1" type="ORF">GCM10010358_48970</name>
</gene>
<proteinExistence type="predicted"/>
<dbReference type="Proteomes" id="UP000619244">
    <property type="component" value="Unassembled WGS sequence"/>
</dbReference>
<organism evidence="1 2">
    <name type="scientific">Streptomyces minutiscleroticus</name>
    <dbReference type="NCBI Taxonomy" id="68238"/>
    <lineage>
        <taxon>Bacteria</taxon>
        <taxon>Bacillati</taxon>
        <taxon>Actinomycetota</taxon>
        <taxon>Actinomycetes</taxon>
        <taxon>Kitasatosporales</taxon>
        <taxon>Streptomycetaceae</taxon>
        <taxon>Streptomyces</taxon>
    </lineage>
</organism>
<dbReference type="AlphaFoldDB" id="A0A918U3U6"/>
<evidence type="ECO:0000313" key="2">
    <source>
        <dbReference type="Proteomes" id="UP000619244"/>
    </source>
</evidence>
<dbReference type="EMBL" id="BMVU01000026">
    <property type="protein sequence ID" value="GGX89110.1"/>
    <property type="molecule type" value="Genomic_DNA"/>
</dbReference>
<comment type="caution">
    <text evidence="1">The sequence shown here is derived from an EMBL/GenBank/DDBJ whole genome shotgun (WGS) entry which is preliminary data.</text>
</comment>
<reference evidence="1" key="1">
    <citation type="journal article" date="2014" name="Int. J. Syst. Evol. Microbiol.">
        <title>Complete genome sequence of Corynebacterium casei LMG S-19264T (=DSM 44701T), isolated from a smear-ripened cheese.</title>
        <authorList>
            <consortium name="US DOE Joint Genome Institute (JGI-PGF)"/>
            <person name="Walter F."/>
            <person name="Albersmeier A."/>
            <person name="Kalinowski J."/>
            <person name="Ruckert C."/>
        </authorList>
    </citation>
    <scope>NUCLEOTIDE SEQUENCE</scope>
    <source>
        <strain evidence="1">JCM 4790</strain>
    </source>
</reference>
<name>A0A918U3U6_9ACTN</name>
<evidence type="ECO:0000313" key="1">
    <source>
        <dbReference type="EMBL" id="GGX89110.1"/>
    </source>
</evidence>